<proteinExistence type="predicted"/>
<name>A0A5E6Y383_PSEFL</name>
<evidence type="ECO:0000256" key="1">
    <source>
        <dbReference type="SAM" id="MobiDB-lite"/>
    </source>
</evidence>
<accession>A0A5E6Y383</accession>
<sequence>MRGRAGNALQGVAQLFLHLRHGQQQTAGFVFTIDGDRASQVAFGNFFGCAQGIGDGLGDAVGEQPGEQHGQAAGDHQQRDDQIERRRILIASALVGFFDLPGVDLEQLRQGGVDLFGIGEQLGVQQLAQIVDLIVARERFHPLFKLTVLCQQLHVLIVSALFFRAIDQRLVDFLRLADLLVAQVEQVNGFLLDIRFAVHQQTVGQHPQTQRQLRELIETLDARHADGGDVFTGTANLAHLVQGKRSQNQHQAANQGESEERSRSDIHITKGHGFYRSERIERR</sequence>
<feature type="region of interest" description="Disordered" evidence="1">
    <location>
        <begin position="58"/>
        <end position="80"/>
    </location>
</feature>
<dbReference type="Proteomes" id="UP000326953">
    <property type="component" value="Unassembled WGS sequence"/>
</dbReference>
<dbReference type="EMBL" id="CABVHK010000042">
    <property type="protein sequence ID" value="VVN47933.1"/>
    <property type="molecule type" value="Genomic_DNA"/>
</dbReference>
<reference evidence="2 3" key="1">
    <citation type="submission" date="2019-09" db="EMBL/GenBank/DDBJ databases">
        <authorList>
            <person name="Chandra G."/>
            <person name="Truman W A."/>
        </authorList>
    </citation>
    <scope>NUCLEOTIDE SEQUENCE [LARGE SCALE GENOMIC DNA]</scope>
    <source>
        <strain evidence="2">PS662</strain>
    </source>
</reference>
<feature type="compositionally biased region" description="Polar residues" evidence="1">
    <location>
        <begin position="244"/>
        <end position="256"/>
    </location>
</feature>
<evidence type="ECO:0000313" key="3">
    <source>
        <dbReference type="Proteomes" id="UP000326953"/>
    </source>
</evidence>
<evidence type="ECO:0000313" key="2">
    <source>
        <dbReference type="EMBL" id="VVN47933.1"/>
    </source>
</evidence>
<feature type="region of interest" description="Disordered" evidence="1">
    <location>
        <begin position="242"/>
        <end position="283"/>
    </location>
</feature>
<protein>
    <submittedName>
        <fullName evidence="2">Uncharacterized protein</fullName>
    </submittedName>
</protein>
<gene>
    <name evidence="2" type="ORF">PS662_06061</name>
</gene>
<organism evidence="2 3">
    <name type="scientific">Pseudomonas fluorescens</name>
    <dbReference type="NCBI Taxonomy" id="294"/>
    <lineage>
        <taxon>Bacteria</taxon>
        <taxon>Pseudomonadati</taxon>
        <taxon>Pseudomonadota</taxon>
        <taxon>Gammaproteobacteria</taxon>
        <taxon>Pseudomonadales</taxon>
        <taxon>Pseudomonadaceae</taxon>
        <taxon>Pseudomonas</taxon>
    </lineage>
</organism>
<feature type="compositionally biased region" description="Basic and acidic residues" evidence="1">
    <location>
        <begin position="258"/>
        <end position="268"/>
    </location>
</feature>
<dbReference type="AlphaFoldDB" id="A0A5E6Y383"/>